<comment type="caution">
    <text evidence="2">The sequence shown here is derived from an EMBL/GenBank/DDBJ whole genome shotgun (WGS) entry which is preliminary data.</text>
</comment>
<evidence type="ECO:0000259" key="1">
    <source>
        <dbReference type="Pfam" id="PF01048"/>
    </source>
</evidence>
<gene>
    <name evidence="4" type="ORF">PCANC_05164</name>
    <name evidence="3" type="ORF">PCASD_07845</name>
    <name evidence="2" type="ORF">PCASD_14263</name>
</gene>
<dbReference type="PANTHER" id="PTHR43691">
    <property type="entry name" value="URIDINE PHOSPHORYLASE"/>
    <property type="match status" value="1"/>
</dbReference>
<accession>A0A2N5TEZ8</accession>
<dbReference type="Pfam" id="PF01048">
    <property type="entry name" value="PNP_UDP_1"/>
    <property type="match status" value="1"/>
</dbReference>
<dbReference type="EMBL" id="PGCI01000106">
    <property type="protein sequence ID" value="PLW40108.1"/>
    <property type="molecule type" value="Genomic_DNA"/>
</dbReference>
<dbReference type="OrthoDB" id="416752at2759"/>
<keyword evidence="5" id="KW-1185">Reference proteome</keyword>
<dbReference type="PANTHER" id="PTHR43691:SF14">
    <property type="entry name" value="URIDINE PHOSPHORYLASE"/>
    <property type="match status" value="1"/>
</dbReference>
<dbReference type="AlphaFoldDB" id="A0A2N5TEZ8"/>
<evidence type="ECO:0000313" key="4">
    <source>
        <dbReference type="EMBL" id="PLW56694.1"/>
    </source>
</evidence>
<dbReference type="GO" id="GO:0006218">
    <property type="term" value="P:uridine catabolic process"/>
    <property type="evidence" value="ECO:0007669"/>
    <property type="project" value="TreeGrafter"/>
</dbReference>
<organism evidence="2 6">
    <name type="scientific">Puccinia coronata f. sp. avenae</name>
    <dbReference type="NCBI Taxonomy" id="200324"/>
    <lineage>
        <taxon>Eukaryota</taxon>
        <taxon>Fungi</taxon>
        <taxon>Dikarya</taxon>
        <taxon>Basidiomycota</taxon>
        <taxon>Pucciniomycotina</taxon>
        <taxon>Pucciniomycetes</taxon>
        <taxon>Pucciniales</taxon>
        <taxon>Pucciniaceae</taxon>
        <taxon>Puccinia</taxon>
    </lineage>
</organism>
<feature type="domain" description="Nucleoside phosphorylase" evidence="1">
    <location>
        <begin position="77"/>
        <end position="282"/>
    </location>
</feature>
<dbReference type="Gene3D" id="3.40.50.1580">
    <property type="entry name" value="Nucleoside phosphorylase domain"/>
    <property type="match status" value="1"/>
</dbReference>
<dbReference type="EMBL" id="PGCJ01000018">
    <property type="protein sequence ID" value="PLW56694.1"/>
    <property type="molecule type" value="Genomic_DNA"/>
</dbReference>
<dbReference type="STRING" id="200324.A0A2N5TEZ8"/>
<dbReference type="InterPro" id="IPR035994">
    <property type="entry name" value="Nucleoside_phosphorylase_sf"/>
</dbReference>
<dbReference type="Proteomes" id="UP000235392">
    <property type="component" value="Unassembled WGS sequence"/>
</dbReference>
<reference evidence="5 6" key="1">
    <citation type="submission" date="2017-11" db="EMBL/GenBank/DDBJ databases">
        <title>De novo assembly and phasing of dikaryotic genomes from two isolates of Puccinia coronata f. sp. avenae, the causal agent of oat crown rust.</title>
        <authorList>
            <person name="Miller M.E."/>
            <person name="Zhang Y."/>
            <person name="Omidvar V."/>
            <person name="Sperschneider J."/>
            <person name="Schwessinger B."/>
            <person name="Raley C."/>
            <person name="Palmer J.M."/>
            <person name="Garnica D."/>
            <person name="Upadhyaya N."/>
            <person name="Rathjen J."/>
            <person name="Taylor J.M."/>
            <person name="Park R.F."/>
            <person name="Dodds P.N."/>
            <person name="Hirsch C.D."/>
            <person name="Kianian S.F."/>
            <person name="Figueroa M."/>
        </authorList>
    </citation>
    <scope>NUCLEOTIDE SEQUENCE [LARGE SCALE GENOMIC DNA]</scope>
    <source>
        <strain evidence="4">12NC29</strain>
        <strain evidence="2">12SD80</strain>
    </source>
</reference>
<dbReference type="InterPro" id="IPR000845">
    <property type="entry name" value="Nucleoside_phosphorylase_d"/>
</dbReference>
<evidence type="ECO:0000313" key="5">
    <source>
        <dbReference type="Proteomes" id="UP000235388"/>
    </source>
</evidence>
<dbReference type="EMBL" id="PGCI01000616">
    <property type="protein sequence ID" value="PLW24083.1"/>
    <property type="molecule type" value="Genomic_DNA"/>
</dbReference>
<protein>
    <recommendedName>
        <fullName evidence="1">Nucleoside phosphorylase domain-containing protein</fullName>
    </recommendedName>
</protein>
<dbReference type="GO" id="GO:0004850">
    <property type="term" value="F:uridine phosphorylase activity"/>
    <property type="evidence" value="ECO:0007669"/>
    <property type="project" value="TreeGrafter"/>
</dbReference>
<proteinExistence type="predicted"/>
<dbReference type="Proteomes" id="UP000235388">
    <property type="component" value="Unassembled WGS sequence"/>
</dbReference>
<sequence length="366" mass="40494">MKDAIVDSNFPFTEDRRTYHVALKHGEVANRILTVGTSIHMALDSSQVTIHCELINDDTIPSLEKMFVLLSPGDHVRARRIAKFLDPTPKVFELTSQRGFTTFTGCYLGVPVSIIAIGMGYPMIDFFVREVRAVLRGEMIIIRLGSCGTLVPEIPVGRVVVCSRSLAIWTNYDYFQLSEQEREELKGTPAGSPYLMSRPIVCDQELHDKLTENLEKNVDKGLVSSNALHSSADTFYAGQGRLDSNFMDHNQGLLESLSKLNPSPITLEMETTHLFHLAAINQHKPSGPSEEPNQDPLSFCQGKGEIRVAAAHITFAGRISGDFISPDVVEKLEFQAGKGCLETLINQKIDLVNLHPPEGSVWSSQS</sequence>
<name>A0A2N5TEZ8_9BASI</name>
<dbReference type="GO" id="GO:0005829">
    <property type="term" value="C:cytosol"/>
    <property type="evidence" value="ECO:0007669"/>
    <property type="project" value="TreeGrafter"/>
</dbReference>
<evidence type="ECO:0000313" key="2">
    <source>
        <dbReference type="EMBL" id="PLW24083.1"/>
    </source>
</evidence>
<evidence type="ECO:0000313" key="3">
    <source>
        <dbReference type="EMBL" id="PLW40108.1"/>
    </source>
</evidence>
<dbReference type="SUPFAM" id="SSF53167">
    <property type="entry name" value="Purine and uridine phosphorylases"/>
    <property type="match status" value="1"/>
</dbReference>
<evidence type="ECO:0000313" key="6">
    <source>
        <dbReference type="Proteomes" id="UP000235392"/>
    </source>
</evidence>
<dbReference type="CDD" id="cd17769">
    <property type="entry name" value="NP_TgUP-like"/>
    <property type="match status" value="1"/>
</dbReference>